<accession>A0ABS5D9D4</accession>
<proteinExistence type="predicted"/>
<dbReference type="Pfam" id="PF04480">
    <property type="entry name" value="DUF559"/>
    <property type="match status" value="1"/>
</dbReference>
<gene>
    <name evidence="2" type="ORF">KBO27_03015</name>
</gene>
<organism evidence="2 3">
    <name type="scientific">Saccharopolyspora endophytica</name>
    <dbReference type="NCBI Taxonomy" id="543886"/>
    <lineage>
        <taxon>Bacteria</taxon>
        <taxon>Bacillati</taxon>
        <taxon>Actinomycetota</taxon>
        <taxon>Actinomycetes</taxon>
        <taxon>Pseudonocardiales</taxon>
        <taxon>Pseudonocardiaceae</taxon>
        <taxon>Saccharopolyspora</taxon>
    </lineage>
</organism>
<reference evidence="2 3" key="1">
    <citation type="submission" date="2021-04" db="EMBL/GenBank/DDBJ databases">
        <title>Whole-genome sequencing of Saccharopolyspora endophytica KCTC 19397.</title>
        <authorList>
            <person name="Ay H."/>
            <person name="Saygin H."/>
            <person name="Sahin N."/>
        </authorList>
    </citation>
    <scope>NUCLEOTIDE SEQUENCE [LARGE SCALE GENOMIC DNA]</scope>
    <source>
        <strain evidence="2 3">KCTC 19397</strain>
    </source>
</reference>
<comment type="caution">
    <text evidence="2">The sequence shown here is derived from an EMBL/GenBank/DDBJ whole genome shotgun (WGS) entry which is preliminary data.</text>
</comment>
<protein>
    <submittedName>
        <fullName evidence="2">DUF559 domain-containing protein</fullName>
    </submittedName>
</protein>
<dbReference type="InterPro" id="IPR007569">
    <property type="entry name" value="DUF559"/>
</dbReference>
<dbReference type="EMBL" id="JAGPXE010000001">
    <property type="protein sequence ID" value="MBQ0922899.1"/>
    <property type="molecule type" value="Genomic_DNA"/>
</dbReference>
<dbReference type="Gene3D" id="3.40.960.10">
    <property type="entry name" value="VSR Endonuclease"/>
    <property type="match status" value="1"/>
</dbReference>
<keyword evidence="3" id="KW-1185">Reference proteome</keyword>
<dbReference type="InterPro" id="IPR011335">
    <property type="entry name" value="Restrct_endonuc-II-like"/>
</dbReference>
<sequence length="296" mass="33254">MHTLFLMDFASADFDPRRPPLFTRAEAQARGISDDKLAQCYTRVSQGIYTLREALITHELRCLAAAMALPEDAVITGRSAATLLGVDLAGPNDDVEVLVSDHKYMNRRFGIRAWARKSKDDEYVPWHGINLARMTRAGFDVLARNSVRFGVANCDAMLRAGLVDETSLQNFIAQRHYYGYRKALRSLALVDARAESIPESMLRVDLVHAGLNPIPQFEVFDLEGNFVARLDLAFEREKVAVEYDGNWHARAEQRAKDEARRQRLRECGWTVIVVTRDDLYGTPKAVASAVKNALGL</sequence>
<feature type="domain" description="DUF559" evidence="1">
    <location>
        <begin position="230"/>
        <end position="293"/>
    </location>
</feature>
<dbReference type="RefSeq" id="WP_210968402.1">
    <property type="nucleotide sequence ID" value="NZ_JAGPXE010000001.1"/>
</dbReference>
<evidence type="ECO:0000259" key="1">
    <source>
        <dbReference type="Pfam" id="PF04480"/>
    </source>
</evidence>
<name>A0ABS5D9D4_9PSEU</name>
<evidence type="ECO:0000313" key="3">
    <source>
        <dbReference type="Proteomes" id="UP000674084"/>
    </source>
</evidence>
<dbReference type="Proteomes" id="UP000674084">
    <property type="component" value="Unassembled WGS sequence"/>
</dbReference>
<evidence type="ECO:0000313" key="2">
    <source>
        <dbReference type="EMBL" id="MBQ0922899.1"/>
    </source>
</evidence>
<dbReference type="SUPFAM" id="SSF52980">
    <property type="entry name" value="Restriction endonuclease-like"/>
    <property type="match status" value="1"/>
</dbReference>